<evidence type="ECO:0000313" key="1">
    <source>
        <dbReference type="EMBL" id="OBH92774.1"/>
    </source>
</evidence>
<protein>
    <submittedName>
        <fullName evidence="1">Uncharacterized protein</fullName>
    </submittedName>
</protein>
<reference evidence="1 2" key="1">
    <citation type="submission" date="2016-06" db="EMBL/GenBank/DDBJ databases">
        <authorList>
            <person name="Kjaerup R.B."/>
            <person name="Dalgaard T.S."/>
            <person name="Juul-Madsen H.R."/>
        </authorList>
    </citation>
    <scope>NUCLEOTIDE SEQUENCE [LARGE SCALE GENOMIC DNA]</scope>
    <source>
        <strain evidence="1 2">E2838</strain>
    </source>
</reference>
<gene>
    <name evidence="1" type="ORF">A5679_23260</name>
</gene>
<dbReference type="Proteomes" id="UP000092207">
    <property type="component" value="Unassembled WGS sequence"/>
</dbReference>
<accession>A0A1A2UVX4</accession>
<comment type="caution">
    <text evidence="1">The sequence shown here is derived from an EMBL/GenBank/DDBJ whole genome shotgun (WGS) entry which is preliminary data.</text>
</comment>
<sequence>MTIAITTAAMTRTTTRAATPATMGQGLRALGGGLRSWLLGVGVAGRWCARQLWGVGAVVVGVRRISDE</sequence>
<name>A0A1A2UVX4_MYCSC</name>
<evidence type="ECO:0000313" key="2">
    <source>
        <dbReference type="Proteomes" id="UP000092207"/>
    </source>
</evidence>
<dbReference type="EMBL" id="LZJY01000329">
    <property type="protein sequence ID" value="OBH92774.1"/>
    <property type="molecule type" value="Genomic_DNA"/>
</dbReference>
<dbReference type="AlphaFoldDB" id="A0A1A2UVX4"/>
<proteinExistence type="predicted"/>
<organism evidence="1 2">
    <name type="scientific">Mycobacterium scrofulaceum</name>
    <dbReference type="NCBI Taxonomy" id="1783"/>
    <lineage>
        <taxon>Bacteria</taxon>
        <taxon>Bacillati</taxon>
        <taxon>Actinomycetota</taxon>
        <taxon>Actinomycetes</taxon>
        <taxon>Mycobacteriales</taxon>
        <taxon>Mycobacteriaceae</taxon>
        <taxon>Mycobacterium</taxon>
    </lineage>
</organism>